<accession>G3UFM1</accession>
<dbReference type="HOGENOM" id="CLU_3193817_0_0_1"/>
<dbReference type="PANTHER" id="PTHR15175:SF4">
    <property type="entry name" value="NADPH OXIDASE ACTIVATOR 1"/>
    <property type="match status" value="1"/>
</dbReference>
<protein>
    <submittedName>
        <fullName evidence="1">Uncharacterized protein</fullName>
    </submittedName>
</protein>
<dbReference type="Proteomes" id="UP000007646">
    <property type="component" value="Unassembled WGS sequence"/>
</dbReference>
<evidence type="ECO:0000313" key="2">
    <source>
        <dbReference type="Proteomes" id="UP000007646"/>
    </source>
</evidence>
<reference evidence="1 2" key="1">
    <citation type="submission" date="2009-06" db="EMBL/GenBank/DDBJ databases">
        <title>The Genome Sequence of Loxodonta africana (African elephant).</title>
        <authorList>
            <person name="Di Palma F."/>
            <person name="Heiman D."/>
            <person name="Young S."/>
            <person name="Johnson J."/>
            <person name="Lander E.S."/>
            <person name="Lindblad-Toh K."/>
        </authorList>
    </citation>
    <scope>NUCLEOTIDE SEQUENCE [LARGE SCALE GENOMIC DNA]</scope>
    <source>
        <strain evidence="1 2">Isolate ISIS603380</strain>
    </source>
</reference>
<dbReference type="AlphaFoldDB" id="G3UFM1"/>
<keyword evidence="2" id="KW-1185">Reference proteome</keyword>
<reference evidence="1" key="3">
    <citation type="submission" date="2025-09" db="UniProtKB">
        <authorList>
            <consortium name="Ensembl"/>
        </authorList>
    </citation>
    <scope>IDENTIFICATION</scope>
    <source>
        <strain evidence="1">Isolate ISIS603380</strain>
    </source>
</reference>
<dbReference type="STRING" id="9785.ENSLAFP00000026629"/>
<dbReference type="Ensembl" id="ENSLAFT00000027730.1">
    <property type="protein sequence ID" value="ENSLAFP00000026629.1"/>
    <property type="gene ID" value="ENSLAFG00000031234.1"/>
</dbReference>
<sequence>QAFDQVVTKDAYMAIDLFQHGVANFQLAQFQEALLDLKLPQAQLRG</sequence>
<evidence type="ECO:0000313" key="1">
    <source>
        <dbReference type="Ensembl" id="ENSLAFP00000026629.1"/>
    </source>
</evidence>
<organism evidence="1 2">
    <name type="scientific">Loxodonta africana</name>
    <name type="common">African elephant</name>
    <dbReference type="NCBI Taxonomy" id="9785"/>
    <lineage>
        <taxon>Eukaryota</taxon>
        <taxon>Metazoa</taxon>
        <taxon>Chordata</taxon>
        <taxon>Craniata</taxon>
        <taxon>Vertebrata</taxon>
        <taxon>Euteleostomi</taxon>
        <taxon>Mammalia</taxon>
        <taxon>Eutheria</taxon>
        <taxon>Afrotheria</taxon>
        <taxon>Proboscidea</taxon>
        <taxon>Elephantidae</taxon>
        <taxon>Loxodonta</taxon>
    </lineage>
</organism>
<dbReference type="GO" id="GO:0042554">
    <property type="term" value="P:superoxide anion generation"/>
    <property type="evidence" value="ECO:0007669"/>
    <property type="project" value="TreeGrafter"/>
</dbReference>
<dbReference type="GO" id="GO:0016176">
    <property type="term" value="F:superoxide-generating NADPH oxidase activator activity"/>
    <property type="evidence" value="ECO:0007669"/>
    <property type="project" value="TreeGrafter"/>
</dbReference>
<dbReference type="InterPro" id="IPR051864">
    <property type="entry name" value="NCF2_NOXA1"/>
</dbReference>
<reference evidence="1" key="2">
    <citation type="submission" date="2025-08" db="UniProtKB">
        <authorList>
            <consortium name="Ensembl"/>
        </authorList>
    </citation>
    <scope>IDENTIFICATION</scope>
    <source>
        <strain evidence="1">Isolate ISIS603380</strain>
    </source>
</reference>
<dbReference type="PANTHER" id="PTHR15175">
    <property type="entry name" value="NEUTROPHIL CYTOSOLIC FACTOR 2, NEUTROPHIL NADPH OXIDASE FACTOR 2"/>
    <property type="match status" value="1"/>
</dbReference>
<proteinExistence type="predicted"/>
<dbReference type="InParanoid" id="G3UFM1"/>
<name>G3UFM1_LOXAF</name>